<keyword evidence="2" id="KW-1185">Reference proteome</keyword>
<reference evidence="1 2" key="1">
    <citation type="submission" date="2016-10" db="EMBL/GenBank/DDBJ databases">
        <authorList>
            <person name="de Groot N.N."/>
        </authorList>
    </citation>
    <scope>NUCLEOTIDE SEQUENCE [LARGE SCALE GENOMIC DNA]</scope>
    <source>
        <strain evidence="1 2">DSM 22900</strain>
    </source>
</reference>
<name>A0A1I1F0H4_9SPHI</name>
<organism evidence="1 2">
    <name type="scientific">Parapedobacter composti</name>
    <dbReference type="NCBI Taxonomy" id="623281"/>
    <lineage>
        <taxon>Bacteria</taxon>
        <taxon>Pseudomonadati</taxon>
        <taxon>Bacteroidota</taxon>
        <taxon>Sphingobacteriia</taxon>
        <taxon>Sphingobacteriales</taxon>
        <taxon>Sphingobacteriaceae</taxon>
        <taxon>Parapedobacter</taxon>
    </lineage>
</organism>
<evidence type="ECO:0000313" key="1">
    <source>
        <dbReference type="EMBL" id="SFB91258.1"/>
    </source>
</evidence>
<dbReference type="STRING" id="623281.SAMN05421747_10260"/>
<accession>A0A1I1F0H4</accession>
<gene>
    <name evidence="1" type="ORF">SAMN05421747_10260</name>
</gene>
<dbReference type="EMBL" id="FOLL01000002">
    <property type="protein sequence ID" value="SFB91258.1"/>
    <property type="molecule type" value="Genomic_DNA"/>
</dbReference>
<proteinExistence type="predicted"/>
<dbReference type="Proteomes" id="UP000199577">
    <property type="component" value="Unassembled WGS sequence"/>
</dbReference>
<evidence type="ECO:0000313" key="2">
    <source>
        <dbReference type="Proteomes" id="UP000199577"/>
    </source>
</evidence>
<dbReference type="AlphaFoldDB" id="A0A1I1F0H4"/>
<protein>
    <submittedName>
        <fullName evidence="1">Uncharacterized protein</fullName>
    </submittedName>
</protein>
<sequence length="391" mass="46326">MLGRNRIFCKDILIGFVLTGPIGIFTITRTPDTTLWRWVDEYSTMEIQDVTISRKKPIYPVSAALQKYLRTYQRDARMPIGYRHLMDFYETVPVMDKHGRDTLWETPLYPPHVQEQLYNGLKIIYAQLKASGNTRIVEHKYIDRVEYCAFGNTHPFRVRIVNRLNDVYDYFYVKQADASRIYGLELEQIISPNPVNYLVDGHTLVEEHIVGIPGDVFAKSLMYTPDYNPKRIAKEFVKFNERCIITLLGDMRAYNFVMQITPDFDDFQFRIRAIDFDQQFYEGNPKVYMPQFFKDNLPYVQLCMEHLTERTVSQYQQEERSSIVHRVRSERHRIAALRDVSNTEELSTPDNVIRLREGYARYFHDNQYLRCCTMTDIIELNVKNVIRQVKL</sequence>